<sequence length="121" mass="13488">MENVISMDLQKGTIFSTTLAFEYYLPKHKSGTEGVILNIGSIAGLEPFDSIPVYASTKWAVIGFTRSLGMERQYKRNNIKVLAICPGFTTTPLLDVDEDTFLNSNYDEIYKSAKNSVVLQP</sequence>
<dbReference type="PANTHER" id="PTHR44229:SF8">
    <property type="entry name" value="ALCOHOL DEHYDROGENASE-RELATED"/>
    <property type="match status" value="1"/>
</dbReference>
<comment type="caution">
    <text evidence="3">The sequence shown here is derived from an EMBL/GenBank/DDBJ whole genome shotgun (WGS) entry which is preliminary data.</text>
</comment>
<evidence type="ECO:0008006" key="5">
    <source>
        <dbReference type="Google" id="ProtNLM"/>
    </source>
</evidence>
<dbReference type="Pfam" id="PF00106">
    <property type="entry name" value="adh_short"/>
    <property type="match status" value="1"/>
</dbReference>
<dbReference type="PRINTS" id="PR00080">
    <property type="entry name" value="SDRFAMILY"/>
</dbReference>
<name>A0AAN7V2Y7_9COLE</name>
<dbReference type="InterPro" id="IPR002347">
    <property type="entry name" value="SDR_fam"/>
</dbReference>
<gene>
    <name evidence="3" type="ORF">RI129_000046</name>
</gene>
<protein>
    <recommendedName>
        <fullName evidence="5">Alcohol dehydrogenase</fullName>
    </recommendedName>
</protein>
<dbReference type="InterPro" id="IPR020904">
    <property type="entry name" value="Sc_DH/Rdtase_CS"/>
</dbReference>
<dbReference type="Gene3D" id="3.40.50.720">
    <property type="entry name" value="NAD(P)-binding Rossmann-like Domain"/>
    <property type="match status" value="1"/>
</dbReference>
<reference evidence="3 4" key="1">
    <citation type="journal article" date="2024" name="Insects">
        <title>An Improved Chromosome-Level Genome Assembly of the Firefly Pyrocoelia pectoralis.</title>
        <authorList>
            <person name="Fu X."/>
            <person name="Meyer-Rochow V.B."/>
            <person name="Ballantyne L."/>
            <person name="Zhu X."/>
        </authorList>
    </citation>
    <scope>NUCLEOTIDE SEQUENCE [LARGE SCALE GENOMIC DNA]</scope>
    <source>
        <strain evidence="3">XCY_ONT2</strain>
    </source>
</reference>
<dbReference type="AlphaFoldDB" id="A0AAN7V2Y7"/>
<proteinExistence type="inferred from homology"/>
<evidence type="ECO:0000256" key="1">
    <source>
        <dbReference type="ARBA" id="ARBA00006484"/>
    </source>
</evidence>
<dbReference type="PRINTS" id="PR01167">
    <property type="entry name" value="INSADHFAMILY"/>
</dbReference>
<evidence type="ECO:0000256" key="2">
    <source>
        <dbReference type="ARBA" id="ARBA00023002"/>
    </source>
</evidence>
<dbReference type="GO" id="GO:0005737">
    <property type="term" value="C:cytoplasm"/>
    <property type="evidence" value="ECO:0007669"/>
    <property type="project" value="TreeGrafter"/>
</dbReference>
<dbReference type="SUPFAM" id="SSF51735">
    <property type="entry name" value="NAD(P)-binding Rossmann-fold domains"/>
    <property type="match status" value="1"/>
</dbReference>
<keyword evidence="2" id="KW-0560">Oxidoreductase</keyword>
<dbReference type="InterPro" id="IPR036291">
    <property type="entry name" value="NAD(P)-bd_dom_sf"/>
</dbReference>
<keyword evidence="4" id="KW-1185">Reference proteome</keyword>
<comment type="similarity">
    <text evidence="1">Belongs to the short-chain dehydrogenases/reductases (SDR) family.</text>
</comment>
<dbReference type="PROSITE" id="PS00061">
    <property type="entry name" value="ADH_SHORT"/>
    <property type="match status" value="1"/>
</dbReference>
<dbReference type="Proteomes" id="UP001329430">
    <property type="component" value="Unassembled WGS sequence"/>
</dbReference>
<organism evidence="3 4">
    <name type="scientific">Pyrocoelia pectoralis</name>
    <dbReference type="NCBI Taxonomy" id="417401"/>
    <lineage>
        <taxon>Eukaryota</taxon>
        <taxon>Metazoa</taxon>
        <taxon>Ecdysozoa</taxon>
        <taxon>Arthropoda</taxon>
        <taxon>Hexapoda</taxon>
        <taxon>Insecta</taxon>
        <taxon>Pterygota</taxon>
        <taxon>Neoptera</taxon>
        <taxon>Endopterygota</taxon>
        <taxon>Coleoptera</taxon>
        <taxon>Polyphaga</taxon>
        <taxon>Elateriformia</taxon>
        <taxon>Elateroidea</taxon>
        <taxon>Lampyridae</taxon>
        <taxon>Lampyrinae</taxon>
        <taxon>Pyrocoelia</taxon>
    </lineage>
</organism>
<dbReference type="EMBL" id="JAVRBK010000144">
    <property type="protein sequence ID" value="KAK5637771.1"/>
    <property type="molecule type" value="Genomic_DNA"/>
</dbReference>
<accession>A0AAN7V2Y7</accession>
<evidence type="ECO:0000313" key="3">
    <source>
        <dbReference type="EMBL" id="KAK5637771.1"/>
    </source>
</evidence>
<dbReference type="GO" id="GO:0016616">
    <property type="term" value="F:oxidoreductase activity, acting on the CH-OH group of donors, NAD or NADP as acceptor"/>
    <property type="evidence" value="ECO:0007669"/>
    <property type="project" value="TreeGrafter"/>
</dbReference>
<evidence type="ECO:0000313" key="4">
    <source>
        <dbReference type="Proteomes" id="UP001329430"/>
    </source>
</evidence>
<dbReference type="PANTHER" id="PTHR44229">
    <property type="entry name" value="15-HYDROXYPROSTAGLANDIN DEHYDROGENASE [NAD(+)]"/>
    <property type="match status" value="1"/>
</dbReference>